<sequence>MRERAQLAMKHVSKTYGDRPVLDQVSLTVRPGEKAGIIGENGSGKSTLLRLLAGAERPDDGEITVRFPGGTGHLAQTLDLAPPSGAGHRDRIVRDTDLEADRARTVQDAVDAALADLRDLERRLRAAEAALGSAGPAELAAYGDLLTAYEERDGYRAETRVDTALHALGLAHLTRDRPLDSLSGGERSRLALACVLAPAPELLLLDEPTNHLDLRATTWLEDQLRTHRGTVLAVTHDRVFLERIATTILEVDRDTGAVTRYGDGWAGYRAAKAADRRRRAQDHAEWLAEVSRTEEQVAAAGQRLAVTGKDPGQGFGKHRRSHETKLSGQVRAARERLARLRREPVPAPPEPLRFTPGLRTDSAPGAAGTELLLSLEGVTVGDRLRVDALSVGTGARLLVTGPNGAGKTTLLRVLAGELRPDSGTVRGPDRIRRGAAGAGGVGYLPQELPAVASPLPLLAAFAAGRPGPPDEHADELLGLGLFREADLRVPVAALSIGQRRRLELARLVTRPADLLILDEPTNHLALGLVEELEAALVTYAGAVVVVSHDRRFRDGFAGRRLELRAGRVAEPAPAGRGAP</sequence>
<dbReference type="FunFam" id="3.40.50.300:FF:000011">
    <property type="entry name" value="Putative ABC transporter ATP-binding component"/>
    <property type="match status" value="1"/>
</dbReference>
<keyword evidence="4" id="KW-0175">Coiled coil</keyword>
<dbReference type="PANTHER" id="PTHR19211">
    <property type="entry name" value="ATP-BINDING TRANSPORT PROTEIN-RELATED"/>
    <property type="match status" value="1"/>
</dbReference>
<evidence type="ECO:0000256" key="4">
    <source>
        <dbReference type="SAM" id="Coils"/>
    </source>
</evidence>
<feature type="region of interest" description="Disordered" evidence="5">
    <location>
        <begin position="307"/>
        <end position="330"/>
    </location>
</feature>
<dbReference type="NCBIfam" id="NF000355">
    <property type="entry name" value="ribo_prot_ABC_F"/>
    <property type="match status" value="1"/>
</dbReference>
<feature type="domain" description="ABC transporter" evidence="6">
    <location>
        <begin position="358"/>
        <end position="578"/>
    </location>
</feature>
<dbReference type="PROSITE" id="PS50893">
    <property type="entry name" value="ABC_TRANSPORTER_2"/>
    <property type="match status" value="2"/>
</dbReference>
<dbReference type="KEGG" id="slia:HA039_12165"/>
<keyword evidence="8" id="KW-1185">Reference proteome</keyword>
<keyword evidence="1" id="KW-0677">Repeat</keyword>
<protein>
    <submittedName>
        <fullName evidence="7">ABC-F family ATP-binding cassette domain-containing protein</fullName>
    </submittedName>
</protein>
<evidence type="ECO:0000256" key="5">
    <source>
        <dbReference type="SAM" id="MobiDB-lite"/>
    </source>
</evidence>
<dbReference type="PROSITE" id="PS00211">
    <property type="entry name" value="ABC_TRANSPORTER_1"/>
    <property type="match status" value="1"/>
</dbReference>
<dbReference type="Proteomes" id="UP000501179">
    <property type="component" value="Chromosome"/>
</dbReference>
<dbReference type="GO" id="GO:0016887">
    <property type="term" value="F:ATP hydrolysis activity"/>
    <property type="evidence" value="ECO:0007669"/>
    <property type="project" value="InterPro"/>
</dbReference>
<dbReference type="RefSeq" id="WP_167028030.1">
    <property type="nucleotide sequence ID" value="NZ_CP050177.1"/>
</dbReference>
<gene>
    <name evidence="7" type="ORF">HA039_12165</name>
</gene>
<dbReference type="EMBL" id="CP050177">
    <property type="protein sequence ID" value="QIQ02984.1"/>
    <property type="molecule type" value="Genomic_DNA"/>
</dbReference>
<accession>A0A6G9GXN8</accession>
<feature type="domain" description="ABC transporter" evidence="6">
    <location>
        <begin position="7"/>
        <end position="278"/>
    </location>
</feature>
<keyword evidence="3 7" id="KW-0067">ATP-binding</keyword>
<name>A0A6G9GXN8_9ACTN</name>
<evidence type="ECO:0000256" key="3">
    <source>
        <dbReference type="ARBA" id="ARBA00022840"/>
    </source>
</evidence>
<evidence type="ECO:0000256" key="2">
    <source>
        <dbReference type="ARBA" id="ARBA00022741"/>
    </source>
</evidence>
<feature type="coiled-coil region" evidence="4">
    <location>
        <begin position="103"/>
        <end position="130"/>
    </location>
</feature>
<dbReference type="GO" id="GO:0005524">
    <property type="term" value="F:ATP binding"/>
    <property type="evidence" value="ECO:0007669"/>
    <property type="project" value="UniProtKB-KW"/>
</dbReference>
<dbReference type="InterPro" id="IPR050611">
    <property type="entry name" value="ABCF"/>
</dbReference>
<evidence type="ECO:0000313" key="7">
    <source>
        <dbReference type="EMBL" id="QIQ02984.1"/>
    </source>
</evidence>
<organism evidence="7 8">
    <name type="scientific">Streptomyces liangshanensis</name>
    <dbReference type="NCBI Taxonomy" id="2717324"/>
    <lineage>
        <taxon>Bacteria</taxon>
        <taxon>Bacillati</taxon>
        <taxon>Actinomycetota</taxon>
        <taxon>Actinomycetes</taxon>
        <taxon>Kitasatosporales</taxon>
        <taxon>Streptomycetaceae</taxon>
        <taxon>Streptomyces</taxon>
    </lineage>
</organism>
<dbReference type="Gene3D" id="3.40.50.300">
    <property type="entry name" value="P-loop containing nucleotide triphosphate hydrolases"/>
    <property type="match status" value="2"/>
</dbReference>
<evidence type="ECO:0000259" key="6">
    <source>
        <dbReference type="PROSITE" id="PS50893"/>
    </source>
</evidence>
<dbReference type="AlphaFoldDB" id="A0A6G9GXN8"/>
<evidence type="ECO:0000313" key="8">
    <source>
        <dbReference type="Proteomes" id="UP000501179"/>
    </source>
</evidence>
<proteinExistence type="predicted"/>
<dbReference type="Pfam" id="PF00005">
    <property type="entry name" value="ABC_tran"/>
    <property type="match status" value="2"/>
</dbReference>
<dbReference type="InterPro" id="IPR017871">
    <property type="entry name" value="ABC_transporter-like_CS"/>
</dbReference>
<dbReference type="InterPro" id="IPR003439">
    <property type="entry name" value="ABC_transporter-like_ATP-bd"/>
</dbReference>
<dbReference type="SMART" id="SM00382">
    <property type="entry name" value="AAA"/>
    <property type="match status" value="2"/>
</dbReference>
<dbReference type="CDD" id="cd03221">
    <property type="entry name" value="ABCF_EF-3"/>
    <property type="match status" value="2"/>
</dbReference>
<keyword evidence="2" id="KW-0547">Nucleotide-binding</keyword>
<evidence type="ECO:0000256" key="1">
    <source>
        <dbReference type="ARBA" id="ARBA00022737"/>
    </source>
</evidence>
<reference evidence="7 8" key="1">
    <citation type="submission" date="2020-03" db="EMBL/GenBank/DDBJ databases">
        <title>A novel species.</title>
        <authorList>
            <person name="Gao J."/>
        </authorList>
    </citation>
    <scope>NUCLEOTIDE SEQUENCE [LARGE SCALE GENOMIC DNA]</scope>
    <source>
        <strain evidence="7 8">QMT-12</strain>
    </source>
</reference>
<dbReference type="InterPro" id="IPR027417">
    <property type="entry name" value="P-loop_NTPase"/>
</dbReference>
<dbReference type="SUPFAM" id="SSF52540">
    <property type="entry name" value="P-loop containing nucleoside triphosphate hydrolases"/>
    <property type="match status" value="2"/>
</dbReference>
<dbReference type="PANTHER" id="PTHR19211:SF14">
    <property type="entry name" value="ATP-BINDING CASSETTE SUB-FAMILY F MEMBER 1"/>
    <property type="match status" value="1"/>
</dbReference>
<dbReference type="InterPro" id="IPR003593">
    <property type="entry name" value="AAA+_ATPase"/>
</dbReference>